<accession>A0A074N594</accession>
<reference evidence="2 3" key="1">
    <citation type="submission" date="2014-04" db="EMBL/GenBank/DDBJ databases">
        <title>A comprehensive comparison of genomes of Erythrobacter spp. Strains.</title>
        <authorList>
            <person name="Zheng Q."/>
        </authorList>
    </citation>
    <scope>NUCLEOTIDE SEQUENCE [LARGE SCALE GENOMIC DNA]</scope>
    <source>
        <strain evidence="2 3">DSM 8509</strain>
    </source>
</reference>
<dbReference type="RefSeq" id="WP_034904001.1">
    <property type="nucleotide sequence ID" value="NZ_CP017057.1"/>
</dbReference>
<dbReference type="InterPro" id="IPR027417">
    <property type="entry name" value="P-loop_NTPase"/>
</dbReference>
<proteinExistence type="predicted"/>
<dbReference type="KEGG" id="elq:Ga0102493_112008"/>
<gene>
    <name evidence="2" type="ORF">EH32_12840</name>
</gene>
<dbReference type="PATRIC" id="fig|39960.10.peg.1096"/>
<keyword evidence="3" id="KW-1185">Reference proteome</keyword>
<evidence type="ECO:0000313" key="2">
    <source>
        <dbReference type="EMBL" id="KEO93107.1"/>
    </source>
</evidence>
<dbReference type="EMBL" id="JMIX01000007">
    <property type="protein sequence ID" value="KEO93107.1"/>
    <property type="molecule type" value="Genomic_DNA"/>
</dbReference>
<evidence type="ECO:0000313" key="3">
    <source>
        <dbReference type="Proteomes" id="UP000027866"/>
    </source>
</evidence>
<feature type="domain" description="Hda lid" evidence="1">
    <location>
        <begin position="138"/>
        <end position="193"/>
    </location>
</feature>
<comment type="caution">
    <text evidence="2">The sequence shown here is derived from an EMBL/GenBank/DDBJ whole genome shotgun (WGS) entry which is preliminary data.</text>
</comment>
<protein>
    <submittedName>
        <fullName evidence="2">ATPase</fullName>
    </submittedName>
</protein>
<dbReference type="InterPro" id="IPR055199">
    <property type="entry name" value="Hda_lid"/>
</dbReference>
<sequence>MGRAADSPSQIALPLVPGAGGAPRRIVIGNANAHAIEALAEPSRWPFGTAILTGPQRSGKSLIGEWAEGRGIAVIDGADKWDEDALFHRWNAGQEGGSRAGEPLLLIADSQPWHIALPDLASRLGGSLQLEIGVPDDAMAAQLIEALAEQRGLTLAEGAADYLVPRAERSFTGLEQLVETIDRISLERQVPATMSVWRSALEAMHGPEQGRLI</sequence>
<dbReference type="Pfam" id="PF22688">
    <property type="entry name" value="Hda_lid"/>
    <property type="match status" value="1"/>
</dbReference>
<evidence type="ECO:0000259" key="1">
    <source>
        <dbReference type="Pfam" id="PF22688"/>
    </source>
</evidence>
<dbReference type="Gene3D" id="1.10.8.60">
    <property type="match status" value="1"/>
</dbReference>
<organism evidence="2 3">
    <name type="scientific">Erythrobacter litoralis</name>
    <dbReference type="NCBI Taxonomy" id="39960"/>
    <lineage>
        <taxon>Bacteria</taxon>
        <taxon>Pseudomonadati</taxon>
        <taxon>Pseudomonadota</taxon>
        <taxon>Alphaproteobacteria</taxon>
        <taxon>Sphingomonadales</taxon>
        <taxon>Erythrobacteraceae</taxon>
        <taxon>Erythrobacter/Porphyrobacter group</taxon>
        <taxon>Erythrobacter</taxon>
    </lineage>
</organism>
<dbReference type="SUPFAM" id="SSF52540">
    <property type="entry name" value="P-loop containing nucleoside triphosphate hydrolases"/>
    <property type="match status" value="1"/>
</dbReference>
<dbReference type="AlphaFoldDB" id="A0A074N594"/>
<dbReference type="Proteomes" id="UP000027866">
    <property type="component" value="Unassembled WGS sequence"/>
</dbReference>
<name>A0A074N594_9SPHN</name>